<accession>A0ABU2LQX1</accession>
<protein>
    <submittedName>
        <fullName evidence="10">ABC transporter permease</fullName>
    </submittedName>
</protein>
<dbReference type="PANTHER" id="PTHR30572">
    <property type="entry name" value="MEMBRANE COMPONENT OF TRANSPORTER-RELATED"/>
    <property type="match status" value="1"/>
</dbReference>
<evidence type="ECO:0000256" key="7">
    <source>
        <dbReference type="SAM" id="Phobius"/>
    </source>
</evidence>
<dbReference type="InterPro" id="IPR003838">
    <property type="entry name" value="ABC3_permease_C"/>
</dbReference>
<keyword evidence="11" id="KW-1185">Reference proteome</keyword>
<evidence type="ECO:0000256" key="1">
    <source>
        <dbReference type="ARBA" id="ARBA00004651"/>
    </source>
</evidence>
<feature type="domain" description="MacB-like periplasmic core" evidence="9">
    <location>
        <begin position="20"/>
        <end position="249"/>
    </location>
</feature>
<dbReference type="RefSeq" id="WP_311599602.1">
    <property type="nucleotide sequence ID" value="NZ_JAVREM010000019.1"/>
</dbReference>
<dbReference type="Pfam" id="PF12704">
    <property type="entry name" value="MacB_PCD"/>
    <property type="match status" value="1"/>
</dbReference>
<evidence type="ECO:0000256" key="6">
    <source>
        <dbReference type="ARBA" id="ARBA00038076"/>
    </source>
</evidence>
<sequence length="411" mass="43174">MNFVKRAALSLLARKGKTILLLGILLVICALLLGGLLLRGATARQEAEAQRRIGVDVTVRGDELTTDAADLLGAAPPVVAYNPVLRGVTASPGLTPVTSELPEPPEAAADPERNGLALAGVRDSGLLLAFASGRSQVVSGRALTERDAGHRVVMVEERLAELNGLAVGDTVDLATRDGEDTVPFEIVGVHRSPQGIPGQWTAPRDLAANQLYAPVAPVVELGFGDRLSEAVFRVESPEAARPLREEVARVLGPDGLRFDVNDKAYLDRVRPIQRVGAFAGALVWLISLAGAVTLGLIVALTIRERRHETGMLLSLGERRWKLVAQHAVEVTAVALVALAVVAPLGLLLAPTVGERLLPSDDDGVGSAEVRMAAADLGRVAGIGLGISLVSTVFPGLGILRLHPRSILTDSE</sequence>
<dbReference type="Pfam" id="PF02687">
    <property type="entry name" value="FtsX"/>
    <property type="match status" value="1"/>
</dbReference>
<comment type="subcellular location">
    <subcellularLocation>
        <location evidence="1">Cell membrane</location>
        <topology evidence="1">Multi-pass membrane protein</topology>
    </subcellularLocation>
</comment>
<evidence type="ECO:0000259" key="8">
    <source>
        <dbReference type="Pfam" id="PF02687"/>
    </source>
</evidence>
<evidence type="ECO:0000256" key="4">
    <source>
        <dbReference type="ARBA" id="ARBA00022989"/>
    </source>
</evidence>
<keyword evidence="5 7" id="KW-0472">Membrane</keyword>
<gene>
    <name evidence="10" type="ORF">RNC47_16730</name>
</gene>
<dbReference type="InterPro" id="IPR025857">
    <property type="entry name" value="MacB_PCD"/>
</dbReference>
<feature type="domain" description="ABC3 transporter permease C-terminal" evidence="8">
    <location>
        <begin position="282"/>
        <end position="403"/>
    </location>
</feature>
<evidence type="ECO:0000259" key="9">
    <source>
        <dbReference type="Pfam" id="PF12704"/>
    </source>
</evidence>
<comment type="caution">
    <text evidence="10">The sequence shown here is derived from an EMBL/GenBank/DDBJ whole genome shotgun (WGS) entry which is preliminary data.</text>
</comment>
<name>A0ABU2LQX1_9ACTN</name>
<feature type="transmembrane region" description="Helical" evidence="7">
    <location>
        <begin position="323"/>
        <end position="349"/>
    </location>
</feature>
<proteinExistence type="inferred from homology"/>
<keyword evidence="2" id="KW-1003">Cell membrane</keyword>
<evidence type="ECO:0000256" key="5">
    <source>
        <dbReference type="ARBA" id="ARBA00023136"/>
    </source>
</evidence>
<dbReference type="PANTHER" id="PTHR30572:SF9">
    <property type="entry name" value="ABC TRANSPORTER PERMEASE PROTEIN"/>
    <property type="match status" value="1"/>
</dbReference>
<evidence type="ECO:0000256" key="3">
    <source>
        <dbReference type="ARBA" id="ARBA00022692"/>
    </source>
</evidence>
<comment type="similarity">
    <text evidence="6">Belongs to the ABC-4 integral membrane protein family.</text>
</comment>
<feature type="transmembrane region" description="Helical" evidence="7">
    <location>
        <begin position="277"/>
        <end position="302"/>
    </location>
</feature>
<keyword evidence="4 7" id="KW-1133">Transmembrane helix</keyword>
<feature type="transmembrane region" description="Helical" evidence="7">
    <location>
        <begin position="379"/>
        <end position="399"/>
    </location>
</feature>
<organism evidence="10 11">
    <name type="scientific">Streptomyces millisiae</name>
    <dbReference type="NCBI Taxonomy" id="3075542"/>
    <lineage>
        <taxon>Bacteria</taxon>
        <taxon>Bacillati</taxon>
        <taxon>Actinomycetota</taxon>
        <taxon>Actinomycetes</taxon>
        <taxon>Kitasatosporales</taxon>
        <taxon>Streptomycetaceae</taxon>
        <taxon>Streptomyces</taxon>
    </lineage>
</organism>
<dbReference type="Proteomes" id="UP001183420">
    <property type="component" value="Unassembled WGS sequence"/>
</dbReference>
<keyword evidence="3 7" id="KW-0812">Transmembrane</keyword>
<evidence type="ECO:0000313" key="10">
    <source>
        <dbReference type="EMBL" id="MDT0319986.1"/>
    </source>
</evidence>
<reference evidence="11" key="1">
    <citation type="submission" date="2023-07" db="EMBL/GenBank/DDBJ databases">
        <title>30 novel species of actinomycetes from the DSMZ collection.</title>
        <authorList>
            <person name="Nouioui I."/>
        </authorList>
    </citation>
    <scope>NUCLEOTIDE SEQUENCE [LARGE SCALE GENOMIC DNA]</scope>
    <source>
        <strain evidence="11">DSM 44918</strain>
    </source>
</reference>
<dbReference type="EMBL" id="JAVREM010000019">
    <property type="protein sequence ID" value="MDT0319986.1"/>
    <property type="molecule type" value="Genomic_DNA"/>
</dbReference>
<dbReference type="InterPro" id="IPR050250">
    <property type="entry name" value="Macrolide_Exporter_MacB"/>
</dbReference>
<evidence type="ECO:0000256" key="2">
    <source>
        <dbReference type="ARBA" id="ARBA00022475"/>
    </source>
</evidence>
<evidence type="ECO:0000313" key="11">
    <source>
        <dbReference type="Proteomes" id="UP001183420"/>
    </source>
</evidence>